<gene>
    <name evidence="6" type="primary">hflX</name>
    <name evidence="9" type="ORF">HYN46_02325</name>
</gene>
<evidence type="ECO:0000256" key="5">
    <source>
        <dbReference type="ARBA" id="ARBA00023134"/>
    </source>
</evidence>
<keyword evidence="3 6" id="KW-0547">Nucleotide-binding</keyword>
<dbReference type="FunFam" id="3.40.50.11060:FF:000001">
    <property type="entry name" value="GTPase HflX"/>
    <property type="match status" value="1"/>
</dbReference>
<dbReference type="NCBIfam" id="NF008280">
    <property type="entry name" value="PRK11058.1"/>
    <property type="match status" value="1"/>
</dbReference>
<dbReference type="RefSeq" id="WP_114897925.1">
    <property type="nucleotide sequence ID" value="NZ_CP031222.1"/>
</dbReference>
<comment type="function">
    <text evidence="6">GTPase that associates with the 50S ribosomal subunit and may have a role during protein synthesis or ribosome biogenesis.</text>
</comment>
<comment type="similarity">
    <text evidence="6">Belongs to the TRAFAC class OBG-HflX-like GTPase superfamily. HflX GTPase family.</text>
</comment>
<evidence type="ECO:0000256" key="6">
    <source>
        <dbReference type="HAMAP-Rule" id="MF_00900"/>
    </source>
</evidence>
<evidence type="ECO:0000256" key="1">
    <source>
        <dbReference type="ARBA" id="ARBA00022490"/>
    </source>
</evidence>
<dbReference type="Pfam" id="PF01926">
    <property type="entry name" value="MMR_HSR1"/>
    <property type="match status" value="1"/>
</dbReference>
<keyword evidence="4" id="KW-0460">Magnesium</keyword>
<dbReference type="Gene3D" id="3.40.50.300">
    <property type="entry name" value="P-loop containing nucleotide triphosphate hydrolases"/>
    <property type="match status" value="1"/>
</dbReference>
<evidence type="ECO:0000256" key="4">
    <source>
        <dbReference type="ARBA" id="ARBA00022842"/>
    </source>
</evidence>
<organism evidence="9 10">
    <name type="scientific">Aquirhabdus parva</name>
    <dbReference type="NCBI Taxonomy" id="2283318"/>
    <lineage>
        <taxon>Bacteria</taxon>
        <taxon>Pseudomonadati</taxon>
        <taxon>Pseudomonadota</taxon>
        <taxon>Gammaproteobacteria</taxon>
        <taxon>Moraxellales</taxon>
        <taxon>Moraxellaceae</taxon>
        <taxon>Aquirhabdus</taxon>
    </lineage>
</organism>
<dbReference type="PRINTS" id="PR00326">
    <property type="entry name" value="GTP1OBG"/>
</dbReference>
<dbReference type="InterPro" id="IPR025121">
    <property type="entry name" value="GTPase_HflX_N"/>
</dbReference>
<dbReference type="Pfam" id="PF16360">
    <property type="entry name" value="GTP-bdg_M"/>
    <property type="match status" value="1"/>
</dbReference>
<evidence type="ECO:0000313" key="9">
    <source>
        <dbReference type="EMBL" id="AXI01815.1"/>
    </source>
</evidence>
<dbReference type="FunFam" id="3.40.50.300:FF:000173">
    <property type="entry name" value="GTPase HflX"/>
    <property type="match status" value="1"/>
</dbReference>
<dbReference type="CDD" id="cd01878">
    <property type="entry name" value="HflX"/>
    <property type="match status" value="1"/>
</dbReference>
<accession>A0A345P3F6</accession>
<evidence type="ECO:0000256" key="2">
    <source>
        <dbReference type="ARBA" id="ARBA00022723"/>
    </source>
</evidence>
<keyword evidence="5 6" id="KW-0342">GTP-binding</keyword>
<name>A0A345P3F6_9GAMM</name>
<keyword evidence="2" id="KW-0479">Metal-binding</keyword>
<comment type="subcellular location">
    <subcellularLocation>
        <location evidence="6">Cytoplasm</location>
    </subcellularLocation>
    <text evidence="6">May associate with membranes.</text>
</comment>
<dbReference type="GO" id="GO:0005737">
    <property type="term" value="C:cytoplasm"/>
    <property type="evidence" value="ECO:0007669"/>
    <property type="project" value="UniProtKB-SubCell"/>
</dbReference>
<reference evidence="9 10" key="1">
    <citation type="submission" date="2018-07" db="EMBL/GenBank/DDBJ databases">
        <title>Genome sequencing of Moraxellaceae gen. HYN0046.</title>
        <authorList>
            <person name="Kim M."/>
            <person name="Yi H."/>
        </authorList>
    </citation>
    <scope>NUCLEOTIDE SEQUENCE [LARGE SCALE GENOMIC DNA]</scope>
    <source>
        <strain evidence="9 10">HYN0046</strain>
    </source>
</reference>
<proteinExistence type="inferred from homology"/>
<dbReference type="GO" id="GO:0043022">
    <property type="term" value="F:ribosome binding"/>
    <property type="evidence" value="ECO:0007669"/>
    <property type="project" value="TreeGrafter"/>
</dbReference>
<dbReference type="Gene3D" id="3.40.50.11060">
    <property type="entry name" value="GTPase HflX, N-terminal domain"/>
    <property type="match status" value="1"/>
</dbReference>
<dbReference type="InterPro" id="IPR042108">
    <property type="entry name" value="GTPase_HflX_N_sf"/>
</dbReference>
<dbReference type="KEGG" id="mbah:HYN46_02325"/>
<sequence length="486" mass="54491">MELFDRPSGGERALLVHLNIYHIDSQDIEEFRLLAQSAGAEIIDLITGSRQKPDARLFVGKGKAEEIHQYVVEHDIDLVIFDHTLTPAQERNLEKIFQCRVVDRTGLILDIFAQRARTFEGKLQVELAQLDHLSTRLVRGWTHLERQKGGIGLRGPGETQLETDRRLLRVRVGQLKEKLDRVRQTRKQGRAARQKADIPTLSLVGYTNAGKSTLFNRLADSDVYAADQLFATLDPTLRRLDWQGLGSLVLADTVGFVRHLPHALVESFRATLEETLEADLLLHVIDQSSPDRDEQIDAVEAVLREIGAEVPILRVYNKIDVSGDAPSLHEGEPNVPDRVYVSAHSGAGLDLLKQAVHQRLAVGKVSTFHLTLPVSAGRLRSQLYRLGVIQTENTLDDGAAELTINLSTPALARLLAESHIDPDLILPEEEAVLFRRTLEHFEQEKVRQDQAKRSDLLNNGMVNPDDEDEFNHAVASLNHEISDVRH</sequence>
<evidence type="ECO:0000256" key="7">
    <source>
        <dbReference type="SAM" id="MobiDB-lite"/>
    </source>
</evidence>
<dbReference type="EMBL" id="CP031222">
    <property type="protein sequence ID" value="AXI01815.1"/>
    <property type="molecule type" value="Genomic_DNA"/>
</dbReference>
<dbReference type="Pfam" id="PF13167">
    <property type="entry name" value="GTP-bdg_N"/>
    <property type="match status" value="1"/>
</dbReference>
<protein>
    <recommendedName>
        <fullName evidence="6">GTPase HflX</fullName>
    </recommendedName>
    <alternativeName>
        <fullName evidence="6">GTP-binding protein HflX</fullName>
    </alternativeName>
</protein>
<dbReference type="PANTHER" id="PTHR10229:SF0">
    <property type="entry name" value="GTP-BINDING PROTEIN 6-RELATED"/>
    <property type="match status" value="1"/>
</dbReference>
<evidence type="ECO:0000256" key="3">
    <source>
        <dbReference type="ARBA" id="ARBA00022741"/>
    </source>
</evidence>
<dbReference type="Proteomes" id="UP000253940">
    <property type="component" value="Chromosome"/>
</dbReference>
<dbReference type="PROSITE" id="PS51705">
    <property type="entry name" value="G_HFLX"/>
    <property type="match status" value="1"/>
</dbReference>
<dbReference type="Gene3D" id="6.10.250.2860">
    <property type="match status" value="1"/>
</dbReference>
<dbReference type="AlphaFoldDB" id="A0A345P3F6"/>
<keyword evidence="1 6" id="KW-0963">Cytoplasm</keyword>
<dbReference type="InterPro" id="IPR016496">
    <property type="entry name" value="GTPase_HflX"/>
</dbReference>
<dbReference type="InterPro" id="IPR030394">
    <property type="entry name" value="G_HFLX_dom"/>
</dbReference>
<dbReference type="GO" id="GO:0003924">
    <property type="term" value="F:GTPase activity"/>
    <property type="evidence" value="ECO:0007669"/>
    <property type="project" value="UniProtKB-UniRule"/>
</dbReference>
<comment type="subunit">
    <text evidence="6">Monomer. Associates with the 50S ribosomal subunit.</text>
</comment>
<keyword evidence="10" id="KW-1185">Reference proteome</keyword>
<feature type="region of interest" description="Disordered" evidence="7">
    <location>
        <begin position="448"/>
        <end position="468"/>
    </location>
</feature>
<dbReference type="GO" id="GO:0046872">
    <property type="term" value="F:metal ion binding"/>
    <property type="evidence" value="ECO:0007669"/>
    <property type="project" value="UniProtKB-KW"/>
</dbReference>
<dbReference type="InterPro" id="IPR032305">
    <property type="entry name" value="GTP-bd_M"/>
</dbReference>
<dbReference type="GO" id="GO:0005525">
    <property type="term" value="F:GTP binding"/>
    <property type="evidence" value="ECO:0007669"/>
    <property type="project" value="UniProtKB-UniRule"/>
</dbReference>
<dbReference type="HAMAP" id="MF_00900">
    <property type="entry name" value="GTPase_HflX"/>
    <property type="match status" value="1"/>
</dbReference>
<dbReference type="OrthoDB" id="9812272at2"/>
<dbReference type="PANTHER" id="PTHR10229">
    <property type="entry name" value="GTP-BINDING PROTEIN HFLX"/>
    <property type="match status" value="1"/>
</dbReference>
<evidence type="ECO:0000313" key="10">
    <source>
        <dbReference type="Proteomes" id="UP000253940"/>
    </source>
</evidence>
<dbReference type="InterPro" id="IPR027417">
    <property type="entry name" value="P-loop_NTPase"/>
</dbReference>
<dbReference type="SUPFAM" id="SSF52540">
    <property type="entry name" value="P-loop containing nucleoside triphosphate hydrolases"/>
    <property type="match status" value="1"/>
</dbReference>
<dbReference type="NCBIfam" id="TIGR03156">
    <property type="entry name" value="GTP_HflX"/>
    <property type="match status" value="1"/>
</dbReference>
<evidence type="ECO:0000259" key="8">
    <source>
        <dbReference type="PROSITE" id="PS51705"/>
    </source>
</evidence>
<feature type="domain" description="Hflx-type G" evidence="8">
    <location>
        <begin position="199"/>
        <end position="364"/>
    </location>
</feature>
<dbReference type="InterPro" id="IPR006073">
    <property type="entry name" value="GTP-bd"/>
</dbReference>